<proteinExistence type="predicted"/>
<keyword evidence="3" id="KW-1185">Reference proteome</keyword>
<dbReference type="EMBL" id="CP071793">
    <property type="protein sequence ID" value="QTD48302.1"/>
    <property type="molecule type" value="Genomic_DNA"/>
</dbReference>
<organism evidence="2 3">
    <name type="scientific">Sulfidibacter corallicola</name>
    <dbReference type="NCBI Taxonomy" id="2818388"/>
    <lineage>
        <taxon>Bacteria</taxon>
        <taxon>Pseudomonadati</taxon>
        <taxon>Acidobacteriota</taxon>
        <taxon>Holophagae</taxon>
        <taxon>Acanthopleuribacterales</taxon>
        <taxon>Acanthopleuribacteraceae</taxon>
        <taxon>Sulfidibacter</taxon>
    </lineage>
</organism>
<accession>A0A8A4TGK4</accession>
<dbReference type="KEGG" id="scor:J3U87_22210"/>
<sequence>MDYRQRCPKCTEQTLCEACAKTMTDRLDPLVLDYLQKHHAATVIRLVIFLLGDQWSLAHERIAHLLQQRLIQFERGGVVRTIARFQHARVYRFIPVLERAEEHQPQEVDSDLFDDEDFDLEDDGYDPDLAPQKNDGLLGDWFDEGADILEFKPPRKPK</sequence>
<dbReference type="RefSeq" id="WP_237377957.1">
    <property type="nucleotide sequence ID" value="NZ_CP071793.1"/>
</dbReference>
<feature type="compositionally biased region" description="Acidic residues" evidence="1">
    <location>
        <begin position="108"/>
        <end position="126"/>
    </location>
</feature>
<dbReference type="Proteomes" id="UP000663929">
    <property type="component" value="Chromosome"/>
</dbReference>
<dbReference type="AlphaFoldDB" id="A0A8A4TGK4"/>
<name>A0A8A4TGK4_SULCO</name>
<protein>
    <submittedName>
        <fullName evidence="2">Uncharacterized protein</fullName>
    </submittedName>
</protein>
<evidence type="ECO:0000313" key="3">
    <source>
        <dbReference type="Proteomes" id="UP000663929"/>
    </source>
</evidence>
<feature type="region of interest" description="Disordered" evidence="1">
    <location>
        <begin position="102"/>
        <end position="139"/>
    </location>
</feature>
<reference evidence="2" key="1">
    <citation type="submission" date="2021-03" db="EMBL/GenBank/DDBJ databases">
        <title>Acanthopleuribacteraceae sp. M133.</title>
        <authorList>
            <person name="Wang G."/>
        </authorList>
    </citation>
    <scope>NUCLEOTIDE SEQUENCE</scope>
    <source>
        <strain evidence="2">M133</strain>
    </source>
</reference>
<evidence type="ECO:0000313" key="2">
    <source>
        <dbReference type="EMBL" id="QTD48302.1"/>
    </source>
</evidence>
<gene>
    <name evidence="2" type="ORF">J3U87_22210</name>
</gene>
<evidence type="ECO:0000256" key="1">
    <source>
        <dbReference type="SAM" id="MobiDB-lite"/>
    </source>
</evidence>